<proteinExistence type="predicted"/>
<protein>
    <submittedName>
        <fullName evidence="1">Uncharacterized protein</fullName>
    </submittedName>
</protein>
<gene>
    <name evidence="1" type="ORF">JGZ69_03320</name>
</gene>
<dbReference type="KEGG" id="hspo:JGZ69_03320"/>
<name>A0AB37HBB3_9BACI</name>
<reference evidence="1 2" key="1">
    <citation type="submission" date="2020-12" db="EMBL/GenBank/DDBJ databases">
        <title>Taxonomic evaluation of the Bacillus sporothermodurans group of bacteria based on whole genome sequences.</title>
        <authorList>
            <person name="Fiedler G."/>
            <person name="Herbstmann A.-D."/>
            <person name="Doll E."/>
            <person name="Wenning M."/>
            <person name="Brinks E."/>
            <person name="Kabisch J."/>
            <person name="Breitenwieser F."/>
            <person name="Lappann M."/>
            <person name="Boehnlein C."/>
            <person name="Franz C."/>
        </authorList>
    </citation>
    <scope>NUCLEOTIDE SEQUENCE [LARGE SCALE GENOMIC DNA]</scope>
    <source>
        <strain evidence="1 2">DSM 10599</strain>
    </source>
</reference>
<dbReference type="EMBL" id="CP066701">
    <property type="protein sequence ID" value="QQX25988.1"/>
    <property type="molecule type" value="Genomic_DNA"/>
</dbReference>
<accession>A0AB37HBB3</accession>
<dbReference type="Proteomes" id="UP000595512">
    <property type="component" value="Chromosome"/>
</dbReference>
<dbReference type="RefSeq" id="WP_066232459.1">
    <property type="nucleotide sequence ID" value="NZ_CP066701.1"/>
</dbReference>
<organism evidence="1 2">
    <name type="scientific">Heyndrickxia sporothermodurans</name>
    <dbReference type="NCBI Taxonomy" id="46224"/>
    <lineage>
        <taxon>Bacteria</taxon>
        <taxon>Bacillati</taxon>
        <taxon>Bacillota</taxon>
        <taxon>Bacilli</taxon>
        <taxon>Bacillales</taxon>
        <taxon>Bacillaceae</taxon>
        <taxon>Heyndrickxia</taxon>
    </lineage>
</organism>
<evidence type="ECO:0000313" key="2">
    <source>
        <dbReference type="Proteomes" id="UP000595512"/>
    </source>
</evidence>
<evidence type="ECO:0000313" key="1">
    <source>
        <dbReference type="EMBL" id="QQX25988.1"/>
    </source>
</evidence>
<dbReference type="AlphaFoldDB" id="A0AB37HBB3"/>
<sequence length="60" mass="6712">MCNLCNGRHVVHTFNDYSIEIKTCPVCGPKPQELINQENMVLDQKRAEVLAILSAVKEAV</sequence>